<protein>
    <submittedName>
        <fullName evidence="1">Uncharacterized protein</fullName>
    </submittedName>
</protein>
<reference evidence="1" key="1">
    <citation type="submission" date="2020-04" db="EMBL/GenBank/DDBJ databases">
        <authorList>
            <person name="Chiriac C."/>
            <person name="Salcher M."/>
            <person name="Ghai R."/>
            <person name="Kavagutti S V."/>
        </authorList>
    </citation>
    <scope>NUCLEOTIDE SEQUENCE</scope>
</reference>
<gene>
    <name evidence="1" type="ORF">UFOVP661_25</name>
</gene>
<dbReference type="EMBL" id="LR796642">
    <property type="protein sequence ID" value="CAB4155936.1"/>
    <property type="molecule type" value="Genomic_DNA"/>
</dbReference>
<sequence length="86" mass="10024">MIADEIVYACSKPLYDDLVAHAQDYEKSISNMMKDFDPDSDIIIDFGDPLIFAMMIYYVGDHDPVYVGRYNKKLNKYTIVTLSSWW</sequence>
<evidence type="ECO:0000313" key="1">
    <source>
        <dbReference type="EMBL" id="CAB4155936.1"/>
    </source>
</evidence>
<name>A0A6J5NDJ0_9CAUD</name>
<organism evidence="1">
    <name type="scientific">uncultured Caudovirales phage</name>
    <dbReference type="NCBI Taxonomy" id="2100421"/>
    <lineage>
        <taxon>Viruses</taxon>
        <taxon>Duplodnaviria</taxon>
        <taxon>Heunggongvirae</taxon>
        <taxon>Uroviricota</taxon>
        <taxon>Caudoviricetes</taxon>
        <taxon>Peduoviridae</taxon>
        <taxon>Maltschvirus</taxon>
        <taxon>Maltschvirus maltsch</taxon>
    </lineage>
</organism>
<proteinExistence type="predicted"/>
<accession>A0A6J5NDJ0</accession>